<protein>
    <submittedName>
        <fullName evidence="1">Uncharacterized protein</fullName>
    </submittedName>
</protein>
<evidence type="ECO:0000313" key="2">
    <source>
        <dbReference type="Proteomes" id="UP001458880"/>
    </source>
</evidence>
<evidence type="ECO:0000313" key="1">
    <source>
        <dbReference type="EMBL" id="KAK9746994.1"/>
    </source>
</evidence>
<dbReference type="AlphaFoldDB" id="A0AAW1MLZ9"/>
<keyword evidence="2" id="KW-1185">Reference proteome</keyword>
<gene>
    <name evidence="1" type="ORF">QE152_g5641</name>
</gene>
<proteinExistence type="predicted"/>
<dbReference type="EMBL" id="JASPKY010000035">
    <property type="protein sequence ID" value="KAK9746994.1"/>
    <property type="molecule type" value="Genomic_DNA"/>
</dbReference>
<organism evidence="1 2">
    <name type="scientific">Popillia japonica</name>
    <name type="common">Japanese beetle</name>
    <dbReference type="NCBI Taxonomy" id="7064"/>
    <lineage>
        <taxon>Eukaryota</taxon>
        <taxon>Metazoa</taxon>
        <taxon>Ecdysozoa</taxon>
        <taxon>Arthropoda</taxon>
        <taxon>Hexapoda</taxon>
        <taxon>Insecta</taxon>
        <taxon>Pterygota</taxon>
        <taxon>Neoptera</taxon>
        <taxon>Endopterygota</taxon>
        <taxon>Coleoptera</taxon>
        <taxon>Polyphaga</taxon>
        <taxon>Scarabaeiformia</taxon>
        <taxon>Scarabaeidae</taxon>
        <taxon>Rutelinae</taxon>
        <taxon>Popillia</taxon>
    </lineage>
</organism>
<sequence>MVVQFRQSMNICFTSKGILNRKVFQKVFGSAADTGTFRSSKIVSKRKSGVNAEIQEAILNVVEETEEPYKSPGEDGFFPTLMQHGSEMLLPNLTKLIRASFAPGEDGFFPTLMQHGSEMLLPNLTKLIRASFAHGYIPQVWQTTGQRTCLNPIAP</sequence>
<reference evidence="1 2" key="1">
    <citation type="journal article" date="2024" name="BMC Genomics">
        <title>De novo assembly and annotation of Popillia japonica's genome with initial clues to its potential as an invasive pest.</title>
        <authorList>
            <person name="Cucini C."/>
            <person name="Boschi S."/>
            <person name="Funari R."/>
            <person name="Cardaioli E."/>
            <person name="Iannotti N."/>
            <person name="Marturano G."/>
            <person name="Paoli F."/>
            <person name="Bruttini M."/>
            <person name="Carapelli A."/>
            <person name="Frati F."/>
            <person name="Nardi F."/>
        </authorList>
    </citation>
    <scope>NUCLEOTIDE SEQUENCE [LARGE SCALE GENOMIC DNA]</scope>
    <source>
        <strain evidence="1">DMR45628</strain>
    </source>
</reference>
<comment type="caution">
    <text evidence="1">The sequence shown here is derived from an EMBL/GenBank/DDBJ whole genome shotgun (WGS) entry which is preliminary data.</text>
</comment>
<dbReference type="Proteomes" id="UP001458880">
    <property type="component" value="Unassembled WGS sequence"/>
</dbReference>
<accession>A0AAW1MLZ9</accession>
<name>A0AAW1MLZ9_POPJA</name>